<dbReference type="EMBL" id="CAVLGL010000013">
    <property type="protein sequence ID" value="CAK1580361.1"/>
    <property type="molecule type" value="Genomic_DNA"/>
</dbReference>
<feature type="compositionally biased region" description="Basic and acidic residues" evidence="5">
    <location>
        <begin position="369"/>
        <end position="378"/>
    </location>
</feature>
<proteinExistence type="predicted"/>
<feature type="region of interest" description="Disordered" evidence="5">
    <location>
        <begin position="428"/>
        <end position="460"/>
    </location>
</feature>
<keyword evidence="6" id="KW-1133">Transmembrane helix</keyword>
<feature type="chain" id="PRO_5043505648" description="LRRNT domain-containing protein" evidence="7">
    <location>
        <begin position="21"/>
        <end position="460"/>
    </location>
</feature>
<evidence type="ECO:0000256" key="2">
    <source>
        <dbReference type="ARBA" id="ARBA00022729"/>
    </source>
</evidence>
<sequence>MKKNHFFLLLLGVLASNVAAGQNNELYIPLESDNQFPPEKHSDIEDGTIEGSGNGFVEEPGGTTTEFGIIPKIEDIKPSVLLEEETPSTSDSDVACPKPCVCNIEGDSNNFIVDCSGYGLTEFPSFIDPRTTTLNVQNNKLTAIPKEISVLKNLKVLNANNNEIMELAPGSISELPELVILKLANNRLIEYPRDLKNSLILTKLEELDLGGNDMRTKLASDSFLQFKSLKKLTLATSSPELVDELCASLKDALETVCTGSCETQTYDCPNTPQNIDEDLIDATLPGMIAFNTEIEDGDPAVDVPSDDGNVATEKQQAVTEPSSSSESSSTAKTTSTPGEKTQPVSEFSLRTAVNKEPASDVKLNSFVNKPEEEIDKSSSEGPDVKIGAKTSSTNTGGVDKSVIGIIVAAMVVIVAVITITKNWSSIRKRFGTSRPPNNRTEATANGTSPEEVPLQDKLPV</sequence>
<evidence type="ECO:0000313" key="10">
    <source>
        <dbReference type="Proteomes" id="UP001314205"/>
    </source>
</evidence>
<dbReference type="Gene3D" id="3.80.10.10">
    <property type="entry name" value="Ribonuclease Inhibitor"/>
    <property type="match status" value="1"/>
</dbReference>
<gene>
    <name evidence="9" type="ORF">PARMNEM_LOCUS2174</name>
</gene>
<evidence type="ECO:0000313" key="9">
    <source>
        <dbReference type="EMBL" id="CAK1580361.1"/>
    </source>
</evidence>
<dbReference type="InterPro" id="IPR050333">
    <property type="entry name" value="SLRP"/>
</dbReference>
<feature type="signal peptide" evidence="7">
    <location>
        <begin position="1"/>
        <end position="20"/>
    </location>
</feature>
<name>A0AAV1KB98_9NEOP</name>
<keyword evidence="1" id="KW-0433">Leucine-rich repeat</keyword>
<feature type="compositionally biased region" description="Polar residues" evidence="5">
    <location>
        <begin position="434"/>
        <end position="448"/>
    </location>
</feature>
<evidence type="ECO:0000256" key="5">
    <source>
        <dbReference type="SAM" id="MobiDB-lite"/>
    </source>
</evidence>
<dbReference type="SMART" id="SM00013">
    <property type="entry name" value="LRRNT"/>
    <property type="match status" value="1"/>
</dbReference>
<keyword evidence="10" id="KW-1185">Reference proteome</keyword>
<dbReference type="InterPro" id="IPR003591">
    <property type="entry name" value="Leu-rich_rpt_typical-subtyp"/>
</dbReference>
<evidence type="ECO:0000256" key="7">
    <source>
        <dbReference type="SAM" id="SignalP"/>
    </source>
</evidence>
<keyword evidence="6" id="KW-0812">Transmembrane</keyword>
<dbReference type="PANTHER" id="PTHR45712:SF22">
    <property type="entry name" value="INSULIN-LIKE GROWTH FACTOR-BINDING PROTEIN COMPLEX ACID LABILE SUBUNIT"/>
    <property type="match status" value="1"/>
</dbReference>
<comment type="caution">
    <text evidence="9">The sequence shown here is derived from an EMBL/GenBank/DDBJ whole genome shotgun (WGS) entry which is preliminary data.</text>
</comment>
<feature type="domain" description="LRRNT" evidence="8">
    <location>
        <begin position="95"/>
        <end position="133"/>
    </location>
</feature>
<dbReference type="PANTHER" id="PTHR45712">
    <property type="entry name" value="AGAP008170-PA"/>
    <property type="match status" value="1"/>
</dbReference>
<accession>A0AAV1KB98</accession>
<feature type="compositionally biased region" description="Low complexity" evidence="5">
    <location>
        <begin position="319"/>
        <end position="337"/>
    </location>
</feature>
<protein>
    <recommendedName>
        <fullName evidence="8">LRRNT domain-containing protein</fullName>
    </recommendedName>
</protein>
<feature type="region of interest" description="Disordered" evidence="5">
    <location>
        <begin position="296"/>
        <end position="397"/>
    </location>
</feature>
<dbReference type="AlphaFoldDB" id="A0AAV1KB98"/>
<dbReference type="InterPro" id="IPR001611">
    <property type="entry name" value="Leu-rich_rpt"/>
</dbReference>
<dbReference type="SMART" id="SM00369">
    <property type="entry name" value="LRR_TYP"/>
    <property type="match status" value="3"/>
</dbReference>
<dbReference type="Pfam" id="PF13855">
    <property type="entry name" value="LRR_8"/>
    <property type="match status" value="1"/>
</dbReference>
<dbReference type="Proteomes" id="UP001314205">
    <property type="component" value="Unassembled WGS sequence"/>
</dbReference>
<keyword evidence="4" id="KW-0325">Glycoprotein</keyword>
<feature type="transmembrane region" description="Helical" evidence="6">
    <location>
        <begin position="401"/>
        <end position="420"/>
    </location>
</feature>
<keyword evidence="6" id="KW-0472">Membrane</keyword>
<feature type="region of interest" description="Disordered" evidence="5">
    <location>
        <begin position="30"/>
        <end position="61"/>
    </location>
</feature>
<evidence type="ECO:0000256" key="4">
    <source>
        <dbReference type="ARBA" id="ARBA00023180"/>
    </source>
</evidence>
<dbReference type="InterPro" id="IPR000372">
    <property type="entry name" value="LRRNT"/>
</dbReference>
<keyword evidence="2 7" id="KW-0732">Signal</keyword>
<evidence type="ECO:0000259" key="8">
    <source>
        <dbReference type="SMART" id="SM00013"/>
    </source>
</evidence>
<dbReference type="InterPro" id="IPR032675">
    <property type="entry name" value="LRR_dom_sf"/>
</dbReference>
<reference evidence="9 10" key="1">
    <citation type="submission" date="2023-11" db="EMBL/GenBank/DDBJ databases">
        <authorList>
            <person name="Hedman E."/>
            <person name="Englund M."/>
            <person name="Stromberg M."/>
            <person name="Nyberg Akerstrom W."/>
            <person name="Nylinder S."/>
            <person name="Jareborg N."/>
            <person name="Kallberg Y."/>
            <person name="Kronander E."/>
        </authorList>
    </citation>
    <scope>NUCLEOTIDE SEQUENCE [LARGE SCALE GENOMIC DNA]</scope>
</reference>
<evidence type="ECO:0000256" key="3">
    <source>
        <dbReference type="ARBA" id="ARBA00022737"/>
    </source>
</evidence>
<evidence type="ECO:0000256" key="1">
    <source>
        <dbReference type="ARBA" id="ARBA00022614"/>
    </source>
</evidence>
<dbReference type="SUPFAM" id="SSF52058">
    <property type="entry name" value="L domain-like"/>
    <property type="match status" value="1"/>
</dbReference>
<evidence type="ECO:0000256" key="6">
    <source>
        <dbReference type="SAM" id="Phobius"/>
    </source>
</evidence>
<organism evidence="9 10">
    <name type="scientific">Parnassius mnemosyne</name>
    <name type="common">clouded apollo</name>
    <dbReference type="NCBI Taxonomy" id="213953"/>
    <lineage>
        <taxon>Eukaryota</taxon>
        <taxon>Metazoa</taxon>
        <taxon>Ecdysozoa</taxon>
        <taxon>Arthropoda</taxon>
        <taxon>Hexapoda</taxon>
        <taxon>Insecta</taxon>
        <taxon>Pterygota</taxon>
        <taxon>Neoptera</taxon>
        <taxon>Endopterygota</taxon>
        <taxon>Lepidoptera</taxon>
        <taxon>Glossata</taxon>
        <taxon>Ditrysia</taxon>
        <taxon>Papilionoidea</taxon>
        <taxon>Papilionidae</taxon>
        <taxon>Parnassiinae</taxon>
        <taxon>Parnassini</taxon>
        <taxon>Parnassius</taxon>
        <taxon>Driopa</taxon>
    </lineage>
</organism>
<keyword evidence="3" id="KW-0677">Repeat</keyword>